<feature type="compositionally biased region" description="Low complexity" evidence="1">
    <location>
        <begin position="87"/>
        <end position="107"/>
    </location>
</feature>
<evidence type="ECO:0000313" key="2">
    <source>
        <dbReference type="Ensembl" id="ENSCSAVP00000019191.1"/>
    </source>
</evidence>
<dbReference type="Ensembl" id="ENSCSAVT00000019398.1">
    <property type="protein sequence ID" value="ENSCSAVP00000019191.1"/>
    <property type="gene ID" value="ENSCSAVG00000011268.1"/>
</dbReference>
<dbReference type="STRING" id="51511.ENSCSAVP00000019191"/>
<keyword evidence="3" id="KW-1185">Reference proteome</keyword>
<dbReference type="Proteomes" id="UP000007875">
    <property type="component" value="Unassembled WGS sequence"/>
</dbReference>
<dbReference type="HOGENOM" id="CLU_1630790_0_0_1"/>
<accession>H2ZNM5</accession>
<organism evidence="2 3">
    <name type="scientific">Ciona savignyi</name>
    <name type="common">Pacific transparent sea squirt</name>
    <dbReference type="NCBI Taxonomy" id="51511"/>
    <lineage>
        <taxon>Eukaryota</taxon>
        <taxon>Metazoa</taxon>
        <taxon>Chordata</taxon>
        <taxon>Tunicata</taxon>
        <taxon>Ascidiacea</taxon>
        <taxon>Phlebobranchia</taxon>
        <taxon>Cionidae</taxon>
        <taxon>Ciona</taxon>
    </lineage>
</organism>
<evidence type="ECO:0000313" key="3">
    <source>
        <dbReference type="Proteomes" id="UP000007875"/>
    </source>
</evidence>
<dbReference type="GeneTree" id="ENSGT00940000168519"/>
<dbReference type="PANTHER" id="PTHR24168">
    <property type="entry name" value="KN MOTIF AND ANKYRIN REPEAT DOMAIN-CONTAINING"/>
    <property type="match status" value="1"/>
</dbReference>
<dbReference type="eggNOG" id="KOG0514">
    <property type="taxonomic scope" value="Eukaryota"/>
</dbReference>
<dbReference type="GO" id="GO:0005737">
    <property type="term" value="C:cytoplasm"/>
    <property type="evidence" value="ECO:0007669"/>
    <property type="project" value="TreeGrafter"/>
</dbReference>
<dbReference type="PANTHER" id="PTHR24168:SF21">
    <property type="entry name" value="KANK, ISOFORM D"/>
    <property type="match status" value="1"/>
</dbReference>
<dbReference type="AlphaFoldDB" id="H2ZNM5"/>
<reference evidence="3" key="1">
    <citation type="submission" date="2003-08" db="EMBL/GenBank/DDBJ databases">
        <authorList>
            <person name="Birren B."/>
            <person name="Nusbaum C."/>
            <person name="Abebe A."/>
            <person name="Abouelleil A."/>
            <person name="Adekoya E."/>
            <person name="Ait-zahra M."/>
            <person name="Allen N."/>
            <person name="Allen T."/>
            <person name="An P."/>
            <person name="Anderson M."/>
            <person name="Anderson S."/>
            <person name="Arachchi H."/>
            <person name="Armbruster J."/>
            <person name="Bachantsang P."/>
            <person name="Baldwin J."/>
            <person name="Barry A."/>
            <person name="Bayul T."/>
            <person name="Blitshsteyn B."/>
            <person name="Bloom T."/>
            <person name="Blye J."/>
            <person name="Boguslavskiy L."/>
            <person name="Borowsky M."/>
            <person name="Boukhgalter B."/>
            <person name="Brunache A."/>
            <person name="Butler J."/>
            <person name="Calixte N."/>
            <person name="Calvo S."/>
            <person name="Camarata J."/>
            <person name="Campo K."/>
            <person name="Chang J."/>
            <person name="Cheshatsang Y."/>
            <person name="Citroen M."/>
            <person name="Collymore A."/>
            <person name="Considine T."/>
            <person name="Cook A."/>
            <person name="Cooke P."/>
            <person name="Corum B."/>
            <person name="Cuomo C."/>
            <person name="David R."/>
            <person name="Dawoe T."/>
            <person name="Degray S."/>
            <person name="Dodge S."/>
            <person name="Dooley K."/>
            <person name="Dorje P."/>
            <person name="Dorjee K."/>
            <person name="Dorris L."/>
            <person name="Duffey N."/>
            <person name="Dupes A."/>
            <person name="Elkins T."/>
            <person name="Engels R."/>
            <person name="Erickson J."/>
            <person name="Farina A."/>
            <person name="Faro S."/>
            <person name="Ferreira P."/>
            <person name="Fischer H."/>
            <person name="Fitzgerald M."/>
            <person name="Foley K."/>
            <person name="Gage D."/>
            <person name="Galagan J."/>
            <person name="Gearin G."/>
            <person name="Gnerre S."/>
            <person name="Gnirke A."/>
            <person name="Goyette A."/>
            <person name="Graham J."/>
            <person name="Grandbois E."/>
            <person name="Gyaltsen K."/>
            <person name="Hafez N."/>
            <person name="Hagopian D."/>
            <person name="Hagos B."/>
            <person name="Hall J."/>
            <person name="Hatcher B."/>
            <person name="Heller A."/>
            <person name="Higgins H."/>
            <person name="Honan T."/>
            <person name="Horn A."/>
            <person name="Houde N."/>
            <person name="Hughes L."/>
            <person name="Hulme W."/>
            <person name="Husby E."/>
            <person name="Iliev I."/>
            <person name="Jaffe D."/>
            <person name="Jones C."/>
            <person name="Kamal M."/>
            <person name="Kamat A."/>
            <person name="Kamvysselis M."/>
            <person name="Karlsson E."/>
            <person name="Kells C."/>
            <person name="Kieu A."/>
            <person name="Kisner P."/>
            <person name="Kodira C."/>
            <person name="Kulbokas E."/>
            <person name="Labutti K."/>
            <person name="Lama D."/>
            <person name="Landers T."/>
            <person name="Leger J."/>
            <person name="Levine S."/>
            <person name="Lewis D."/>
            <person name="Lewis T."/>
            <person name="Lindblad-toh K."/>
            <person name="Liu X."/>
            <person name="Lokyitsang T."/>
            <person name="Lokyitsang Y."/>
            <person name="Lucien O."/>
            <person name="Lui A."/>
            <person name="Ma L.J."/>
            <person name="Mabbitt R."/>
            <person name="Macdonald J."/>
            <person name="Maclean C."/>
            <person name="Major J."/>
            <person name="Manning J."/>
            <person name="Marabella R."/>
            <person name="Maru K."/>
            <person name="Matthews C."/>
            <person name="Mauceli E."/>
            <person name="Mccarthy M."/>
            <person name="Mcdonough S."/>
            <person name="Mcghee T."/>
            <person name="Meldrim J."/>
            <person name="Meneus L."/>
            <person name="Mesirov J."/>
            <person name="Mihalev A."/>
            <person name="Mihova T."/>
            <person name="Mikkelsen T."/>
            <person name="Mlenga V."/>
            <person name="Moru K."/>
            <person name="Mozes J."/>
            <person name="Mulrain L."/>
            <person name="Munson G."/>
            <person name="Naylor J."/>
            <person name="Newes C."/>
            <person name="Nguyen C."/>
            <person name="Nguyen N."/>
            <person name="Nguyen T."/>
            <person name="Nicol R."/>
            <person name="Nielsen C."/>
            <person name="Nizzari M."/>
            <person name="Norbu C."/>
            <person name="Norbu N."/>
            <person name="O'donnell P."/>
            <person name="Okoawo O."/>
            <person name="O'leary S."/>
            <person name="Omotosho B."/>
            <person name="O'neill K."/>
            <person name="Osman S."/>
            <person name="Parker S."/>
            <person name="Perrin D."/>
            <person name="Phunkhang P."/>
            <person name="Piqani B."/>
            <person name="Purcell S."/>
            <person name="Rachupka T."/>
            <person name="Ramasamy U."/>
            <person name="Rameau R."/>
            <person name="Ray V."/>
            <person name="Raymond C."/>
            <person name="Retta R."/>
            <person name="Richardson S."/>
            <person name="Rise C."/>
            <person name="Rodriguez J."/>
            <person name="Rogers J."/>
            <person name="Rogov P."/>
            <person name="Rutman M."/>
            <person name="Schupbach R."/>
            <person name="Seaman C."/>
            <person name="Settipalli S."/>
            <person name="Sharpe T."/>
            <person name="Sheridan J."/>
            <person name="Sherpa N."/>
            <person name="Shi J."/>
            <person name="Smirnov S."/>
            <person name="Smith C."/>
            <person name="Sougnez C."/>
            <person name="Spencer B."/>
            <person name="Stalker J."/>
            <person name="Stange-thomann N."/>
            <person name="Stavropoulos S."/>
            <person name="Stetson K."/>
            <person name="Stone C."/>
            <person name="Stone S."/>
            <person name="Stubbs M."/>
            <person name="Talamas J."/>
            <person name="Tchuinga P."/>
            <person name="Tenzing P."/>
            <person name="Tesfaye S."/>
            <person name="Theodore J."/>
            <person name="Thoulutsang Y."/>
            <person name="Topham K."/>
            <person name="Towey S."/>
            <person name="Tsamla T."/>
            <person name="Tsomo N."/>
            <person name="Vallee D."/>
            <person name="Vassiliev H."/>
            <person name="Venkataraman V."/>
            <person name="Vinson J."/>
            <person name="Vo A."/>
            <person name="Wade C."/>
            <person name="Wang S."/>
            <person name="Wangchuk T."/>
            <person name="Wangdi T."/>
            <person name="Whittaker C."/>
            <person name="Wilkinson J."/>
            <person name="Wu Y."/>
            <person name="Wyman D."/>
            <person name="Yadav S."/>
            <person name="Yang S."/>
            <person name="Yang X."/>
            <person name="Yeager S."/>
            <person name="Yee E."/>
            <person name="Young G."/>
            <person name="Zainoun J."/>
            <person name="Zembeck L."/>
            <person name="Zimmer A."/>
            <person name="Zody M."/>
            <person name="Lander E."/>
        </authorList>
    </citation>
    <scope>NUCLEOTIDE SEQUENCE [LARGE SCALE GENOMIC DNA]</scope>
</reference>
<dbReference type="InterPro" id="IPR047184">
    <property type="entry name" value="KANK1-4"/>
</dbReference>
<reference evidence="2" key="3">
    <citation type="submission" date="2025-09" db="UniProtKB">
        <authorList>
            <consortium name="Ensembl"/>
        </authorList>
    </citation>
    <scope>IDENTIFICATION</scope>
</reference>
<dbReference type="GO" id="GO:0030837">
    <property type="term" value="P:negative regulation of actin filament polymerization"/>
    <property type="evidence" value="ECO:0007669"/>
    <property type="project" value="InterPro"/>
</dbReference>
<proteinExistence type="predicted"/>
<reference evidence="2" key="2">
    <citation type="submission" date="2025-08" db="UniProtKB">
        <authorList>
            <consortium name="Ensembl"/>
        </authorList>
    </citation>
    <scope>IDENTIFICATION</scope>
</reference>
<dbReference type="InParanoid" id="H2ZNM5"/>
<sequence>MATSSHMTSQHLQVVREQMAAALSRLRDLEEQVKTIPVLQVKISVLQQEKKHLLEELKQAENRTSPQKSILEESEIFGHSKQSPRKSLLSTSSGFSSSSSQSSISSPRSPPPTPSHAPDLETCLSLKGSAKSPPLPPKRKYRSTAAGSDTPMDEVAFYSKSDR</sequence>
<protein>
    <submittedName>
        <fullName evidence="2">Uncharacterized protein</fullName>
    </submittedName>
</protein>
<evidence type="ECO:0000256" key="1">
    <source>
        <dbReference type="SAM" id="MobiDB-lite"/>
    </source>
</evidence>
<feature type="region of interest" description="Disordered" evidence="1">
    <location>
        <begin position="57"/>
        <end position="163"/>
    </location>
</feature>
<name>H2ZNM5_CIOSA</name>
<dbReference type="GO" id="GO:0005856">
    <property type="term" value="C:cytoskeleton"/>
    <property type="evidence" value="ECO:0007669"/>
    <property type="project" value="TreeGrafter"/>
</dbReference>